<reference evidence="2" key="1">
    <citation type="submission" date="2021-02" db="EMBL/GenBank/DDBJ databases">
        <authorList>
            <person name="Nowell W R."/>
        </authorList>
    </citation>
    <scope>NUCLEOTIDE SEQUENCE</scope>
</reference>
<evidence type="ECO:0000313" key="5">
    <source>
        <dbReference type="Proteomes" id="UP000663829"/>
    </source>
</evidence>
<accession>A0A814HJ81</accession>
<dbReference type="EMBL" id="CAJNOK010000337">
    <property type="protein sequence ID" value="CAF0746217.1"/>
    <property type="molecule type" value="Genomic_DNA"/>
</dbReference>
<comment type="caution">
    <text evidence="2">The sequence shown here is derived from an EMBL/GenBank/DDBJ whole genome shotgun (WGS) entry which is preliminary data.</text>
</comment>
<keyword evidence="5" id="KW-1185">Reference proteome</keyword>
<evidence type="ECO:0000313" key="1">
    <source>
        <dbReference type="EMBL" id="CAF0746217.1"/>
    </source>
</evidence>
<evidence type="ECO:0000313" key="4">
    <source>
        <dbReference type="EMBL" id="CAF3780885.1"/>
    </source>
</evidence>
<evidence type="ECO:0000313" key="2">
    <source>
        <dbReference type="EMBL" id="CAF1009719.1"/>
    </source>
</evidence>
<dbReference type="EMBL" id="CAJOBA010000337">
    <property type="protein sequence ID" value="CAF3524215.1"/>
    <property type="molecule type" value="Genomic_DNA"/>
</dbReference>
<dbReference type="EMBL" id="CAJNOQ010003383">
    <property type="protein sequence ID" value="CAF1009719.1"/>
    <property type="molecule type" value="Genomic_DNA"/>
</dbReference>
<dbReference type="EMBL" id="CAJOBC010003382">
    <property type="protein sequence ID" value="CAF3780885.1"/>
    <property type="molecule type" value="Genomic_DNA"/>
</dbReference>
<dbReference type="Proteomes" id="UP000663829">
    <property type="component" value="Unassembled WGS sequence"/>
</dbReference>
<gene>
    <name evidence="2" type="ORF">GPM918_LOCUS14201</name>
    <name evidence="1" type="ORF">OVA965_LOCUS1736</name>
    <name evidence="4" type="ORF">SRO942_LOCUS14197</name>
    <name evidence="3" type="ORF">TMI583_LOCUS1736</name>
</gene>
<evidence type="ECO:0000313" key="3">
    <source>
        <dbReference type="EMBL" id="CAF3524215.1"/>
    </source>
</evidence>
<dbReference type="AlphaFoldDB" id="A0A814HJ81"/>
<dbReference type="Proteomes" id="UP000677228">
    <property type="component" value="Unassembled WGS sequence"/>
</dbReference>
<sequence length="156" mass="17745">MLSPEALQKVQVELENISEHLRGNSRRFYINNRRHIIKNHEYAIIYPPFKPDYRQGDADIALPSPQPQFYNDISTPQLETPPQTINTGTQERLVIMASDEDSLLETVLSSRPQVVLSSTLGRFTSTSDTVILQHSQQPIIHGIIDIDKTEDEQHIG</sequence>
<protein>
    <submittedName>
        <fullName evidence="2">Uncharacterized protein</fullName>
    </submittedName>
</protein>
<proteinExistence type="predicted"/>
<dbReference type="Proteomes" id="UP000682733">
    <property type="component" value="Unassembled WGS sequence"/>
</dbReference>
<name>A0A814HJ81_9BILA</name>
<dbReference type="Proteomes" id="UP000681722">
    <property type="component" value="Unassembled WGS sequence"/>
</dbReference>
<organism evidence="2 5">
    <name type="scientific">Didymodactylos carnosus</name>
    <dbReference type="NCBI Taxonomy" id="1234261"/>
    <lineage>
        <taxon>Eukaryota</taxon>
        <taxon>Metazoa</taxon>
        <taxon>Spiralia</taxon>
        <taxon>Gnathifera</taxon>
        <taxon>Rotifera</taxon>
        <taxon>Eurotatoria</taxon>
        <taxon>Bdelloidea</taxon>
        <taxon>Philodinida</taxon>
        <taxon>Philodinidae</taxon>
        <taxon>Didymodactylos</taxon>
    </lineage>
</organism>